<proteinExistence type="predicted"/>
<sequence length="250" mass="27232">MEKVNYYWKALSQEERLQDNEGAKAALYCLPGNILQQEFGGECRELLQESQGPEENDPQNQMGSQGCGNIHLQTALTWLFSAHDFPTVLRLQQGILGNHQRKQTKAGSPTPQKPEFWNSGGLGEEEEDLGEVLSRSPVSENLADPDPGPDLGPDLNKPPDEAPAVGEMLESESGGLSGSGSEPESGPGPREEDSGANVSSGSEVRATTGPNGRPAQKRTKRRRKSVHGRFIMAWHAHSILRSKARKFNIP</sequence>
<dbReference type="EMBL" id="JAPCXC010000118">
    <property type="protein sequence ID" value="KAJ1604827.1"/>
    <property type="molecule type" value="Genomic_DNA"/>
</dbReference>
<feature type="compositionally biased region" description="Basic residues" evidence="1">
    <location>
        <begin position="215"/>
        <end position="227"/>
    </location>
</feature>
<dbReference type="Proteomes" id="UP001067231">
    <property type="component" value="Unassembled WGS sequence"/>
</dbReference>
<gene>
    <name evidence="2" type="ORF">OJ253_3442</name>
</gene>
<evidence type="ECO:0000313" key="2">
    <source>
        <dbReference type="EMBL" id="KAJ1604827.1"/>
    </source>
</evidence>
<name>A0A9D5HVU6_9CRYT</name>
<comment type="caution">
    <text evidence="2">The sequence shown here is derived from an EMBL/GenBank/DDBJ whole genome shotgun (WGS) entry which is preliminary data.</text>
</comment>
<accession>A0A9D5HVU6</accession>
<organism evidence="2">
    <name type="scientific">Cryptosporidium canis</name>
    <dbReference type="NCBI Taxonomy" id="195482"/>
    <lineage>
        <taxon>Eukaryota</taxon>
        <taxon>Sar</taxon>
        <taxon>Alveolata</taxon>
        <taxon>Apicomplexa</taxon>
        <taxon>Conoidasida</taxon>
        <taxon>Coccidia</taxon>
        <taxon>Eucoccidiorida</taxon>
        <taxon>Eimeriorina</taxon>
        <taxon>Cryptosporidiidae</taxon>
        <taxon>Cryptosporidium</taxon>
    </lineage>
</organism>
<protein>
    <submittedName>
        <fullName evidence="2">Uncharacterized protein</fullName>
    </submittedName>
</protein>
<evidence type="ECO:0000256" key="1">
    <source>
        <dbReference type="SAM" id="MobiDB-lite"/>
    </source>
</evidence>
<feature type="region of interest" description="Disordered" evidence="1">
    <location>
        <begin position="99"/>
        <end position="229"/>
    </location>
</feature>
<dbReference type="AlphaFoldDB" id="A0A9D5HVU6"/>
<feature type="compositionally biased region" description="Low complexity" evidence="1">
    <location>
        <begin position="166"/>
        <end position="188"/>
    </location>
</feature>
<reference evidence="2" key="1">
    <citation type="submission" date="2022-10" db="EMBL/GenBank/DDBJ databases">
        <title>Adaptive evolution leads to modifications in subtelomeric GC content in a zoonotic Cryptosporidium species.</title>
        <authorList>
            <person name="Li J."/>
            <person name="Feng Y."/>
            <person name="Xiao L."/>
        </authorList>
    </citation>
    <scope>NUCLEOTIDE SEQUENCE</scope>
    <source>
        <strain evidence="2">33844</strain>
    </source>
</reference>